<evidence type="ECO:0000313" key="4">
    <source>
        <dbReference type="Proteomes" id="UP001392437"/>
    </source>
</evidence>
<protein>
    <recommendedName>
        <fullName evidence="5">Fungal-specific transcription factor domain-containing protein</fullName>
    </recommendedName>
</protein>
<dbReference type="GO" id="GO:0045944">
    <property type="term" value="P:positive regulation of transcription by RNA polymerase II"/>
    <property type="evidence" value="ECO:0007669"/>
    <property type="project" value="TreeGrafter"/>
</dbReference>
<sequence length="401" mass="45458">MSRISDAIELVPVNHSDEHYLWNYFDSCIAPQCVQNPKLNPYRDVVLRIAAASKEGPLRYCVLAVAANQLHSIGLVKYKEAMWLHRARALRLLCAQVAGLAHASSHTTCKEIIITEQIIASTLMLCFFEISQNCSRSWTIHADFARNFLRASLNSHESLSAEQQRIHRFAFAYFATHDVFAATAGSRLIQDQDMAELCYFTHESDILSLTGCTKKLIILISEISILCSLRETDGYSTSNDLTRRRNEAEQQLYQLSNILIDQPPAPTSSAITETHAIFEVKRQAALMYLYGRLDEAGPQETHMVKITNEILGLIQHISVRTNTLLWPLFIVAVMGIRTEDEENRTFLLEKLAALQESRQLGNVNKARRLIEDVWNARNLHPSQTWKGWSVLEGRYNAISLA</sequence>
<keyword evidence="4" id="KW-1185">Reference proteome</keyword>
<dbReference type="PANTHER" id="PTHR37534">
    <property type="entry name" value="TRANSCRIPTIONAL ACTIVATOR PROTEIN UGA3"/>
    <property type="match status" value="1"/>
</dbReference>
<dbReference type="GO" id="GO:0003700">
    <property type="term" value="F:DNA-binding transcription factor activity"/>
    <property type="evidence" value="ECO:0007669"/>
    <property type="project" value="TreeGrafter"/>
</dbReference>
<evidence type="ECO:0000256" key="2">
    <source>
        <dbReference type="ARBA" id="ARBA00023242"/>
    </source>
</evidence>
<evidence type="ECO:0000256" key="1">
    <source>
        <dbReference type="ARBA" id="ARBA00004123"/>
    </source>
</evidence>
<dbReference type="Proteomes" id="UP001392437">
    <property type="component" value="Unassembled WGS sequence"/>
</dbReference>
<dbReference type="GO" id="GO:0005634">
    <property type="term" value="C:nucleus"/>
    <property type="evidence" value="ECO:0007669"/>
    <property type="project" value="UniProtKB-SubCell"/>
</dbReference>
<dbReference type="InterPro" id="IPR021858">
    <property type="entry name" value="Fun_TF"/>
</dbReference>
<gene>
    <name evidence="3" type="ORF">PG999_012559</name>
</gene>
<evidence type="ECO:0000313" key="3">
    <source>
        <dbReference type="EMBL" id="KAK8096615.1"/>
    </source>
</evidence>
<comment type="subcellular location">
    <subcellularLocation>
        <location evidence="1">Nucleus</location>
    </subcellularLocation>
</comment>
<evidence type="ECO:0008006" key="5">
    <source>
        <dbReference type="Google" id="ProtNLM"/>
    </source>
</evidence>
<dbReference type="GO" id="GO:0000976">
    <property type="term" value="F:transcription cis-regulatory region binding"/>
    <property type="evidence" value="ECO:0007669"/>
    <property type="project" value="TreeGrafter"/>
</dbReference>
<dbReference type="AlphaFoldDB" id="A0AAW0Q903"/>
<name>A0AAW0Q903_9PEZI</name>
<organism evidence="3 4">
    <name type="scientific">Apiospora kogelbergensis</name>
    <dbReference type="NCBI Taxonomy" id="1337665"/>
    <lineage>
        <taxon>Eukaryota</taxon>
        <taxon>Fungi</taxon>
        <taxon>Dikarya</taxon>
        <taxon>Ascomycota</taxon>
        <taxon>Pezizomycotina</taxon>
        <taxon>Sordariomycetes</taxon>
        <taxon>Xylariomycetidae</taxon>
        <taxon>Amphisphaeriales</taxon>
        <taxon>Apiosporaceae</taxon>
        <taxon>Apiospora</taxon>
    </lineage>
</organism>
<dbReference type="Pfam" id="PF11951">
    <property type="entry name" value="Fungal_trans_2"/>
    <property type="match status" value="1"/>
</dbReference>
<keyword evidence="2" id="KW-0539">Nucleus</keyword>
<accession>A0AAW0Q903</accession>
<proteinExistence type="predicted"/>
<reference evidence="3 4" key="1">
    <citation type="submission" date="2023-01" db="EMBL/GenBank/DDBJ databases">
        <title>Analysis of 21 Apiospora genomes using comparative genomics revels a genus with tremendous synthesis potential of carbohydrate active enzymes and secondary metabolites.</title>
        <authorList>
            <person name="Sorensen T."/>
        </authorList>
    </citation>
    <scope>NUCLEOTIDE SEQUENCE [LARGE SCALE GENOMIC DNA]</scope>
    <source>
        <strain evidence="3 4">CBS 117206</strain>
    </source>
</reference>
<comment type="caution">
    <text evidence="3">The sequence shown here is derived from an EMBL/GenBank/DDBJ whole genome shotgun (WGS) entry which is preliminary data.</text>
</comment>
<dbReference type="EMBL" id="JAQQWP010000010">
    <property type="protein sequence ID" value="KAK8096615.1"/>
    <property type="molecule type" value="Genomic_DNA"/>
</dbReference>
<dbReference type="PANTHER" id="PTHR37534:SF49">
    <property type="entry name" value="LYSINE BIOSYNTHESIS REGULATORY PROTEIN LYS14"/>
    <property type="match status" value="1"/>
</dbReference>